<dbReference type="InterPro" id="IPR038109">
    <property type="entry name" value="DNA_bind_recomb_sf"/>
</dbReference>
<gene>
    <name evidence="3" type="ORF">GCM10007036_21390</name>
</gene>
<dbReference type="PANTHER" id="PTHR30461:SF23">
    <property type="entry name" value="DNA RECOMBINASE-RELATED"/>
    <property type="match status" value="1"/>
</dbReference>
<dbReference type="CDD" id="cd00338">
    <property type="entry name" value="Ser_Recombinase"/>
    <property type="match status" value="1"/>
</dbReference>
<dbReference type="InterPro" id="IPR036162">
    <property type="entry name" value="Resolvase-like_N_sf"/>
</dbReference>
<dbReference type="Gene3D" id="3.90.1750.20">
    <property type="entry name" value="Putative Large Serine Recombinase, Chain B, Domain 2"/>
    <property type="match status" value="1"/>
</dbReference>
<dbReference type="Gene3D" id="3.40.50.1390">
    <property type="entry name" value="Resolvase, N-terminal catalytic domain"/>
    <property type="match status" value="1"/>
</dbReference>
<dbReference type="AlphaFoldDB" id="A0A917I6Y1"/>
<feature type="domain" description="Recombinase" evidence="2">
    <location>
        <begin position="157"/>
        <end position="300"/>
    </location>
</feature>
<dbReference type="GO" id="GO:0000150">
    <property type="term" value="F:DNA strand exchange activity"/>
    <property type="evidence" value="ECO:0007669"/>
    <property type="project" value="InterPro"/>
</dbReference>
<dbReference type="InterPro" id="IPR025827">
    <property type="entry name" value="Zn_ribbon_recom_dom"/>
</dbReference>
<evidence type="ECO:0000259" key="1">
    <source>
        <dbReference type="PROSITE" id="PS51736"/>
    </source>
</evidence>
<dbReference type="PROSITE" id="PS51736">
    <property type="entry name" value="RECOMBINASES_3"/>
    <property type="match status" value="1"/>
</dbReference>
<accession>A0A917I6Y1</accession>
<proteinExistence type="predicted"/>
<dbReference type="SUPFAM" id="SSF53041">
    <property type="entry name" value="Resolvase-like"/>
    <property type="match status" value="1"/>
</dbReference>
<sequence length="561" mass="61953">MSRHWDFQMRAAIYARYSSDNQSERSIADQISLCRAFIDDRGWTVSSAYSDRAQSGSSRFRPEYQRLLADVRSGIVDIVVAEALDRLSRDQEDVAALFKALTFASVKLFTVAEGEISELHVGLKGTMNALFLKDLAAKTHRGLRGRVEQKRSAGGRCFGYQVVKESDARGEPIRGGRVIDAAEADVVVRIFEKFAHGASPRAIARSLNEAGVAGPNGGPWLDTTIRGHAARGTGILRNELYAGRLVWNRQKFVKDPATGKRISRPNPPSQWIVEPVPELRIVPDELWQAIAQRLTDITASDASQAVRESRFWEKRRPRHILTGLVTCGCCGHALAAVGRDYLRCARATRHGLCTNKESVRRTSLEGIVIEALQHNLMRPELVAEFIAAVTEELNRGRAHDSAQRTRLERRQLEVDRLLDGLITALAEGFRAPGLQARLDALEAEKADIARQLAAPAPNPVRLHPNLAEVYRLKVASLHEALHREETRAEAFDILRSLIENVVIHPREGGGVEIELIGEIASMVAVATNTNAAPGRAALDEPLRRSVKVVAGTGFEPVTFRL</sequence>
<dbReference type="PANTHER" id="PTHR30461">
    <property type="entry name" value="DNA-INVERTASE FROM LAMBDOID PROPHAGE"/>
    <property type="match status" value="1"/>
</dbReference>
<dbReference type="SMART" id="SM00857">
    <property type="entry name" value="Resolvase"/>
    <property type="match status" value="1"/>
</dbReference>
<dbReference type="Pfam" id="PF07508">
    <property type="entry name" value="Recombinase"/>
    <property type="match status" value="1"/>
</dbReference>
<reference evidence="3" key="2">
    <citation type="submission" date="2020-09" db="EMBL/GenBank/DDBJ databases">
        <authorList>
            <person name="Sun Q."/>
            <person name="Zhou Y."/>
        </authorList>
    </citation>
    <scope>NUCLEOTIDE SEQUENCE</scope>
    <source>
        <strain evidence="3">CGMCC 1.12214</strain>
    </source>
</reference>
<feature type="domain" description="Resolvase/invertase-type recombinase catalytic" evidence="1">
    <location>
        <begin position="10"/>
        <end position="157"/>
    </location>
</feature>
<comment type="caution">
    <text evidence="3">The sequence shown here is derived from an EMBL/GenBank/DDBJ whole genome shotgun (WGS) entry which is preliminary data.</text>
</comment>
<reference evidence="3" key="1">
    <citation type="journal article" date="2014" name="Int. J. Syst. Evol. Microbiol.">
        <title>Complete genome sequence of Corynebacterium casei LMG S-19264T (=DSM 44701T), isolated from a smear-ripened cheese.</title>
        <authorList>
            <consortium name="US DOE Joint Genome Institute (JGI-PGF)"/>
            <person name="Walter F."/>
            <person name="Albersmeier A."/>
            <person name="Kalinowski J."/>
            <person name="Ruckert C."/>
        </authorList>
    </citation>
    <scope>NUCLEOTIDE SEQUENCE</scope>
    <source>
        <strain evidence="3">CGMCC 1.12214</strain>
    </source>
</reference>
<dbReference type="EMBL" id="BMES01000002">
    <property type="protein sequence ID" value="GGH18908.1"/>
    <property type="molecule type" value="Genomic_DNA"/>
</dbReference>
<evidence type="ECO:0000313" key="4">
    <source>
        <dbReference type="Proteomes" id="UP000603912"/>
    </source>
</evidence>
<evidence type="ECO:0000313" key="3">
    <source>
        <dbReference type="EMBL" id="GGH18908.1"/>
    </source>
</evidence>
<dbReference type="InterPro" id="IPR011109">
    <property type="entry name" value="DNA_bind_recombinase_dom"/>
</dbReference>
<protein>
    <submittedName>
        <fullName evidence="3">Resolvase</fullName>
    </submittedName>
</protein>
<dbReference type="Pfam" id="PF00239">
    <property type="entry name" value="Resolvase"/>
    <property type="match status" value="1"/>
</dbReference>
<organism evidence="3 4">
    <name type="scientific">Alsobacter metallidurans</name>
    <dbReference type="NCBI Taxonomy" id="340221"/>
    <lineage>
        <taxon>Bacteria</taxon>
        <taxon>Pseudomonadati</taxon>
        <taxon>Pseudomonadota</taxon>
        <taxon>Alphaproteobacteria</taxon>
        <taxon>Hyphomicrobiales</taxon>
        <taxon>Alsobacteraceae</taxon>
        <taxon>Alsobacter</taxon>
    </lineage>
</organism>
<dbReference type="InterPro" id="IPR006119">
    <property type="entry name" value="Resolv_N"/>
</dbReference>
<keyword evidence="4" id="KW-1185">Reference proteome</keyword>
<dbReference type="GO" id="GO:0003677">
    <property type="term" value="F:DNA binding"/>
    <property type="evidence" value="ECO:0007669"/>
    <property type="project" value="InterPro"/>
</dbReference>
<evidence type="ECO:0000259" key="2">
    <source>
        <dbReference type="PROSITE" id="PS51737"/>
    </source>
</evidence>
<dbReference type="PROSITE" id="PS51737">
    <property type="entry name" value="RECOMBINASE_DNA_BIND"/>
    <property type="match status" value="1"/>
</dbReference>
<dbReference type="InterPro" id="IPR050639">
    <property type="entry name" value="SSR_resolvase"/>
</dbReference>
<name>A0A917I6Y1_9HYPH</name>
<dbReference type="Pfam" id="PF13408">
    <property type="entry name" value="Zn_ribbon_recom"/>
    <property type="match status" value="1"/>
</dbReference>
<dbReference type="Proteomes" id="UP000603912">
    <property type="component" value="Unassembled WGS sequence"/>
</dbReference>